<dbReference type="Pfam" id="PF00583">
    <property type="entry name" value="Acetyltransf_1"/>
    <property type="match status" value="1"/>
</dbReference>
<gene>
    <name evidence="2" type="ORF">EV668_3809</name>
</gene>
<dbReference type="SUPFAM" id="SSF55729">
    <property type="entry name" value="Acyl-CoA N-acyltransferases (Nat)"/>
    <property type="match status" value="1"/>
</dbReference>
<dbReference type="Gene3D" id="3.40.630.30">
    <property type="match status" value="1"/>
</dbReference>
<evidence type="ECO:0000313" key="3">
    <source>
        <dbReference type="Proteomes" id="UP000295122"/>
    </source>
</evidence>
<name>A0A4V3DXP7_9HYPH</name>
<dbReference type="Proteomes" id="UP000295122">
    <property type="component" value="Unassembled WGS sequence"/>
</dbReference>
<protein>
    <submittedName>
        <fullName evidence="2">Phosphinothricin acetyltransferase</fullName>
    </submittedName>
</protein>
<dbReference type="GO" id="GO:0016747">
    <property type="term" value="F:acyltransferase activity, transferring groups other than amino-acyl groups"/>
    <property type="evidence" value="ECO:0007669"/>
    <property type="project" value="InterPro"/>
</dbReference>
<reference evidence="2 3" key="1">
    <citation type="submission" date="2019-03" db="EMBL/GenBank/DDBJ databases">
        <title>Genomic Encyclopedia of Type Strains, Phase IV (KMG-IV): sequencing the most valuable type-strain genomes for metagenomic binning, comparative biology and taxonomic classification.</title>
        <authorList>
            <person name="Goeker M."/>
        </authorList>
    </citation>
    <scope>NUCLEOTIDE SEQUENCE [LARGE SCALE GENOMIC DNA]</scope>
    <source>
        <strain evidence="2 3">DSM 25903</strain>
    </source>
</reference>
<dbReference type="OrthoDB" id="5459937at2"/>
<dbReference type="EMBL" id="SNZR01000014">
    <property type="protein sequence ID" value="TDR89319.1"/>
    <property type="molecule type" value="Genomic_DNA"/>
</dbReference>
<evidence type="ECO:0000313" key="2">
    <source>
        <dbReference type="EMBL" id="TDR89319.1"/>
    </source>
</evidence>
<sequence length="180" mass="19552">MDLRTSELPDVVAITAIYREAVLTGTASFELEPPGLSEMQARRAALLEAGYPYLVMESDGSVAGYAYAAPYRARPAYRSTVENSVYVDMRFRGRGVARRLLDALVAETASRGYRQMIAVIGDSANLASIRLHEVAGFSHAGILRSVGWKHGRWLDTVLMQRELGRGDGAPSALAPHAASR</sequence>
<dbReference type="PANTHER" id="PTHR43072:SF8">
    <property type="entry name" value="ACYLTRANSFERASE FABY-RELATED"/>
    <property type="match status" value="1"/>
</dbReference>
<dbReference type="InterPro" id="IPR000182">
    <property type="entry name" value="GNAT_dom"/>
</dbReference>
<feature type="domain" description="N-acetyltransferase" evidence="1">
    <location>
        <begin position="1"/>
        <end position="164"/>
    </location>
</feature>
<comment type="caution">
    <text evidence="2">The sequence shown here is derived from an EMBL/GenBank/DDBJ whole genome shotgun (WGS) entry which is preliminary data.</text>
</comment>
<organism evidence="2 3">
    <name type="scientific">Enterovirga rhinocerotis</name>
    <dbReference type="NCBI Taxonomy" id="1339210"/>
    <lineage>
        <taxon>Bacteria</taxon>
        <taxon>Pseudomonadati</taxon>
        <taxon>Pseudomonadota</taxon>
        <taxon>Alphaproteobacteria</taxon>
        <taxon>Hyphomicrobiales</taxon>
        <taxon>Methylobacteriaceae</taxon>
        <taxon>Enterovirga</taxon>
    </lineage>
</organism>
<evidence type="ECO:0000259" key="1">
    <source>
        <dbReference type="PROSITE" id="PS51186"/>
    </source>
</evidence>
<keyword evidence="3" id="KW-1185">Reference proteome</keyword>
<dbReference type="AlphaFoldDB" id="A0A4V3DXP7"/>
<keyword evidence="2" id="KW-0808">Transferase</keyword>
<dbReference type="CDD" id="cd04301">
    <property type="entry name" value="NAT_SF"/>
    <property type="match status" value="1"/>
</dbReference>
<dbReference type="PROSITE" id="PS51186">
    <property type="entry name" value="GNAT"/>
    <property type="match status" value="1"/>
</dbReference>
<dbReference type="PANTHER" id="PTHR43072">
    <property type="entry name" value="N-ACETYLTRANSFERASE"/>
    <property type="match status" value="1"/>
</dbReference>
<accession>A0A4V3DXP7</accession>
<dbReference type="RefSeq" id="WP_133772948.1">
    <property type="nucleotide sequence ID" value="NZ_SNZR01000014.1"/>
</dbReference>
<proteinExistence type="predicted"/>
<dbReference type="InterPro" id="IPR016181">
    <property type="entry name" value="Acyl_CoA_acyltransferase"/>
</dbReference>